<feature type="transmembrane region" description="Helical" evidence="6">
    <location>
        <begin position="816"/>
        <end position="841"/>
    </location>
</feature>
<dbReference type="GO" id="GO:0005886">
    <property type="term" value="C:plasma membrane"/>
    <property type="evidence" value="ECO:0007669"/>
    <property type="project" value="UniProtKB-SubCell"/>
</dbReference>
<dbReference type="InterPro" id="IPR038766">
    <property type="entry name" value="Membrane_comp_ABC_pdt"/>
</dbReference>
<dbReference type="InterPro" id="IPR003838">
    <property type="entry name" value="ABC3_permease_C"/>
</dbReference>
<keyword evidence="4 6" id="KW-1133">Transmembrane helix</keyword>
<feature type="transmembrane region" description="Helical" evidence="6">
    <location>
        <begin position="721"/>
        <end position="745"/>
    </location>
</feature>
<evidence type="ECO:0000259" key="7">
    <source>
        <dbReference type="Pfam" id="PF02687"/>
    </source>
</evidence>
<keyword evidence="3 6" id="KW-0812">Transmembrane</keyword>
<feature type="transmembrane region" description="Helical" evidence="6">
    <location>
        <begin position="293"/>
        <end position="320"/>
    </location>
</feature>
<protein>
    <submittedName>
        <fullName evidence="8">FtsX-like permease family protein</fullName>
    </submittedName>
</protein>
<feature type="transmembrane region" description="Helical" evidence="6">
    <location>
        <begin position="248"/>
        <end position="272"/>
    </location>
</feature>
<dbReference type="PANTHER" id="PTHR30287:SF1">
    <property type="entry name" value="INNER MEMBRANE PROTEIN"/>
    <property type="match status" value="1"/>
</dbReference>
<evidence type="ECO:0000256" key="6">
    <source>
        <dbReference type="SAM" id="Phobius"/>
    </source>
</evidence>
<comment type="subcellular location">
    <subcellularLocation>
        <location evidence="1">Cell membrane</location>
        <topology evidence="1">Multi-pass membrane protein</topology>
    </subcellularLocation>
</comment>
<sequence>MSAANVALRLARREVIRRPWRSLVVMLLVIVPVVALTGFAVMVRTMDRTPADAFEARWGSADIVVREAALAPSDPIAQLTADGTVTTVRSGTVRAMTTDDQREWIEVTDHVPFGPDWSMVMDDLDGRVPNGPDEVLISTELARELDLAVADRLALERPVDAEATVVGTARWRDDLDRLAVMVDAGAEGTLVDLVAELPERYVATATVIDLPASFEPQPELLAALEARWTENRFTDAGADDERAQLAIVWSWVGGTVAFVIVGVVITAAFAVTARRQLRLIGQLMGNGASDATLRWTLALQGSVVGLLGGIAGIGLALLALEVGQPVVERIVDRRIPSYDVRPGDLVPVLVLATLAATVAALIPARVAIRTSVLQALAGRRPVGPYPRRVVVWGATACVGGLALLAVATAGAVRDGRAGGDATWLFVLTGIAGALGVILGTCAMAPALIARLEPLAGRLTGTSRLAARSVARQRTRTGAVVAAVACVSAGAVAASTVWFTAVQEEASNFWSLPEELVSVTSYDSRTGRDLGRPTAESIAELLAVLPDAEVVPTRAARVPSDVGAQTSATDDGATRMVSGPLLVADAATLEALDLDPAVHDALRERGAVIGEWMDAFVEPMGTLPVVPGDPVLVDDQGRPTGLRLDAAVVDVRLLPQDLITEELATELGLSIEPAGTYLRSPAPLTQAQRDALRDIQEDGWIVQGGPVVSLSFDDPPWTPSTALVTTAILAVATAVALGVVGLGLALSAAETKDERDVLAVIGARPSTLRRLAATKALVLAATGTVIGVPLGFVPTWVVSAAADAGSYDPTTVVFPWIQVLLLVVAVPLVATAATHLASAVSLRARPVQASTMAFD</sequence>
<keyword evidence="9" id="KW-1185">Reference proteome</keyword>
<feature type="transmembrane region" description="Helical" evidence="6">
    <location>
        <begin position="423"/>
        <end position="448"/>
    </location>
</feature>
<accession>A0A5Q2RA97</accession>
<feature type="transmembrane region" description="Helical" evidence="6">
    <location>
        <begin position="345"/>
        <end position="368"/>
    </location>
</feature>
<dbReference type="EMBL" id="CP045851">
    <property type="protein sequence ID" value="QGG93748.1"/>
    <property type="molecule type" value="Genomic_DNA"/>
</dbReference>
<feature type="transmembrane region" description="Helical" evidence="6">
    <location>
        <begin position="477"/>
        <end position="498"/>
    </location>
</feature>
<evidence type="ECO:0000256" key="2">
    <source>
        <dbReference type="ARBA" id="ARBA00022475"/>
    </source>
</evidence>
<dbReference type="Pfam" id="PF02687">
    <property type="entry name" value="FtsX"/>
    <property type="match status" value="2"/>
</dbReference>
<feature type="transmembrane region" description="Helical" evidence="6">
    <location>
        <begin position="775"/>
        <end position="796"/>
    </location>
</feature>
<reference evidence="8 9" key="1">
    <citation type="submission" date="2019-11" db="EMBL/GenBank/DDBJ databases">
        <authorList>
            <person name="He Y."/>
        </authorList>
    </citation>
    <scope>NUCLEOTIDE SEQUENCE [LARGE SCALE GENOMIC DNA]</scope>
    <source>
        <strain evidence="8 9">SCSIO 58843</strain>
    </source>
</reference>
<evidence type="ECO:0000256" key="5">
    <source>
        <dbReference type="ARBA" id="ARBA00023136"/>
    </source>
</evidence>
<keyword evidence="5 6" id="KW-0472">Membrane</keyword>
<dbReference type="AlphaFoldDB" id="A0A5Q2RA97"/>
<evidence type="ECO:0000256" key="3">
    <source>
        <dbReference type="ARBA" id="ARBA00022692"/>
    </source>
</evidence>
<proteinExistence type="predicted"/>
<dbReference type="PANTHER" id="PTHR30287">
    <property type="entry name" value="MEMBRANE COMPONENT OF PREDICTED ABC SUPERFAMILY METABOLITE UPTAKE TRANSPORTER"/>
    <property type="match status" value="1"/>
</dbReference>
<evidence type="ECO:0000256" key="4">
    <source>
        <dbReference type="ARBA" id="ARBA00022989"/>
    </source>
</evidence>
<feature type="domain" description="ABC3 transporter permease C-terminal" evidence="7">
    <location>
        <begin position="727"/>
        <end position="837"/>
    </location>
</feature>
<organism evidence="8 9">
    <name type="scientific">Actinomarinicola tropica</name>
    <dbReference type="NCBI Taxonomy" id="2789776"/>
    <lineage>
        <taxon>Bacteria</taxon>
        <taxon>Bacillati</taxon>
        <taxon>Actinomycetota</taxon>
        <taxon>Acidimicrobiia</taxon>
        <taxon>Acidimicrobiales</taxon>
        <taxon>Iamiaceae</taxon>
        <taxon>Actinomarinicola</taxon>
    </lineage>
</organism>
<feature type="transmembrane region" description="Helical" evidence="6">
    <location>
        <begin position="389"/>
        <end position="411"/>
    </location>
</feature>
<dbReference type="RefSeq" id="WP_153757854.1">
    <property type="nucleotide sequence ID" value="NZ_CP045851.1"/>
</dbReference>
<feature type="domain" description="ABC3 transporter permease C-terminal" evidence="7">
    <location>
        <begin position="254"/>
        <end position="371"/>
    </location>
</feature>
<name>A0A5Q2RA97_9ACTN</name>
<dbReference type="KEGG" id="atq:GH723_00705"/>
<evidence type="ECO:0000256" key="1">
    <source>
        <dbReference type="ARBA" id="ARBA00004651"/>
    </source>
</evidence>
<gene>
    <name evidence="8" type="ORF">GH723_00705</name>
</gene>
<feature type="transmembrane region" description="Helical" evidence="6">
    <location>
        <begin position="20"/>
        <end position="43"/>
    </location>
</feature>
<keyword evidence="2" id="KW-1003">Cell membrane</keyword>
<evidence type="ECO:0000313" key="8">
    <source>
        <dbReference type="EMBL" id="QGG93748.1"/>
    </source>
</evidence>
<evidence type="ECO:0000313" key="9">
    <source>
        <dbReference type="Proteomes" id="UP000334019"/>
    </source>
</evidence>
<dbReference type="Proteomes" id="UP000334019">
    <property type="component" value="Chromosome"/>
</dbReference>